<dbReference type="Pfam" id="PF26109">
    <property type="entry name" value="WHD_BrxR"/>
    <property type="match status" value="1"/>
</dbReference>
<dbReference type="InterPro" id="IPR016634">
    <property type="entry name" value="CapW-like"/>
</dbReference>
<accession>A0ABW2KRL6</accession>
<evidence type="ECO:0000259" key="1">
    <source>
        <dbReference type="Pfam" id="PF13280"/>
    </source>
</evidence>
<feature type="domain" description="WYL" evidence="1">
    <location>
        <begin position="127"/>
        <end position="193"/>
    </location>
</feature>
<evidence type="ECO:0000259" key="3">
    <source>
        <dbReference type="Pfam" id="PF26109"/>
    </source>
</evidence>
<evidence type="ECO:0000259" key="2">
    <source>
        <dbReference type="Pfam" id="PF26107"/>
    </source>
</evidence>
<sequence>MGQAESSGLRWGVRHRLEFIEFRLYWGGTVNRSDLMQRFDISINQASGDLTRYQAMAPDNIRYDKSAKCYRAAPGFHPVVLTPDSDRYLAWLRLDAEGIVADAGISPADLPPFSTVPTPRRAVPPDILRAIVTAIQQRQALAVRYQSMTAATPTDRWIEPHALAFDGFRWHARSWCRRDKVFKDFVLGRILSVIENGPSESDPAQDAQWHQLILLEIVPHHRLSLPQRAAIERDYGMVDGCLRITVREALLYYAERRLGLDIDPDHRSPEKQHIEIHQRIRLSS</sequence>
<dbReference type="Pfam" id="PF26107">
    <property type="entry name" value="BrxR_CTD"/>
    <property type="match status" value="1"/>
</dbReference>
<dbReference type="RefSeq" id="WP_377357176.1">
    <property type="nucleotide sequence ID" value="NZ_JBHTCM010000006.1"/>
</dbReference>
<dbReference type="Pfam" id="PF13280">
    <property type="entry name" value="WYL"/>
    <property type="match status" value="1"/>
</dbReference>
<dbReference type="EMBL" id="JBHTCM010000006">
    <property type="protein sequence ID" value="MFC7332641.1"/>
    <property type="molecule type" value="Genomic_DNA"/>
</dbReference>
<comment type="caution">
    <text evidence="4">The sequence shown here is derived from an EMBL/GenBank/DDBJ whole genome shotgun (WGS) entry which is preliminary data.</text>
</comment>
<evidence type="ECO:0000313" key="5">
    <source>
        <dbReference type="Proteomes" id="UP001596456"/>
    </source>
</evidence>
<dbReference type="PIRSF" id="PIRSF015558">
    <property type="entry name" value="Txn_reg_DeoR_prd"/>
    <property type="match status" value="1"/>
</dbReference>
<dbReference type="PANTHER" id="PTHR34580:SF3">
    <property type="entry name" value="PROTEIN PAFB"/>
    <property type="match status" value="1"/>
</dbReference>
<dbReference type="InterPro" id="IPR059020">
    <property type="entry name" value="CapW_CTD"/>
</dbReference>
<organism evidence="4 5">
    <name type="scientific">Rhodocista pekingensis</name>
    <dbReference type="NCBI Taxonomy" id="201185"/>
    <lineage>
        <taxon>Bacteria</taxon>
        <taxon>Pseudomonadati</taxon>
        <taxon>Pseudomonadota</taxon>
        <taxon>Alphaproteobacteria</taxon>
        <taxon>Rhodospirillales</taxon>
        <taxon>Azospirillaceae</taxon>
        <taxon>Rhodocista</taxon>
    </lineage>
</organism>
<gene>
    <name evidence="4" type="ORF">ACFQPS_05660</name>
</gene>
<proteinExistence type="predicted"/>
<dbReference type="InterPro" id="IPR051534">
    <property type="entry name" value="CBASS_pafABC_assoc_protein"/>
</dbReference>
<evidence type="ECO:0000313" key="4">
    <source>
        <dbReference type="EMBL" id="MFC7332641.1"/>
    </source>
</evidence>
<feature type="domain" description="DNA-binding transcriptional repressor CapW C-terminal dimerisation" evidence="2">
    <location>
        <begin position="214"/>
        <end position="279"/>
    </location>
</feature>
<name>A0ABW2KRL6_9PROT</name>
<feature type="domain" description="DNA-binding transcriptional repressor CapW winged helix-turn-helix" evidence="3">
    <location>
        <begin position="13"/>
        <end position="93"/>
    </location>
</feature>
<dbReference type="Proteomes" id="UP001596456">
    <property type="component" value="Unassembled WGS sequence"/>
</dbReference>
<dbReference type="PROSITE" id="PS52050">
    <property type="entry name" value="WYL"/>
    <property type="match status" value="1"/>
</dbReference>
<keyword evidence="5" id="KW-1185">Reference proteome</keyword>
<dbReference type="InterPro" id="IPR059019">
    <property type="entry name" value="WHD_CapW"/>
</dbReference>
<reference evidence="5" key="1">
    <citation type="journal article" date="2019" name="Int. J. Syst. Evol. Microbiol.">
        <title>The Global Catalogue of Microorganisms (GCM) 10K type strain sequencing project: providing services to taxonomists for standard genome sequencing and annotation.</title>
        <authorList>
            <consortium name="The Broad Institute Genomics Platform"/>
            <consortium name="The Broad Institute Genome Sequencing Center for Infectious Disease"/>
            <person name="Wu L."/>
            <person name="Ma J."/>
        </authorList>
    </citation>
    <scope>NUCLEOTIDE SEQUENCE [LARGE SCALE GENOMIC DNA]</scope>
    <source>
        <strain evidence="5">CGMCC 1.16275</strain>
    </source>
</reference>
<dbReference type="PANTHER" id="PTHR34580">
    <property type="match status" value="1"/>
</dbReference>
<protein>
    <submittedName>
        <fullName evidence="4">WYL domain-containing protein</fullName>
    </submittedName>
</protein>
<dbReference type="InterPro" id="IPR026881">
    <property type="entry name" value="WYL_dom"/>
</dbReference>